<protein>
    <submittedName>
        <fullName evidence="2">B247064d-1bb2-48c6-83b4-a6c15f98ebf9</fullName>
    </submittedName>
</protein>
<feature type="chain" id="PRO_5019177712" evidence="1">
    <location>
        <begin position="29"/>
        <end position="257"/>
    </location>
</feature>
<dbReference type="AlphaFoldDB" id="A0A446BDV2"/>
<evidence type="ECO:0000313" key="3">
    <source>
        <dbReference type="Proteomes" id="UP000289323"/>
    </source>
</evidence>
<gene>
    <name evidence="2" type="ORF">TT172_LOCUS3101</name>
</gene>
<organism evidence="2 3">
    <name type="scientific">Thermothielavioides terrestris</name>
    <dbReference type="NCBI Taxonomy" id="2587410"/>
    <lineage>
        <taxon>Eukaryota</taxon>
        <taxon>Fungi</taxon>
        <taxon>Dikarya</taxon>
        <taxon>Ascomycota</taxon>
        <taxon>Pezizomycotina</taxon>
        <taxon>Sordariomycetes</taxon>
        <taxon>Sordariomycetidae</taxon>
        <taxon>Sordariales</taxon>
        <taxon>Chaetomiaceae</taxon>
        <taxon>Thermothielavioides</taxon>
    </lineage>
</organism>
<evidence type="ECO:0000256" key="1">
    <source>
        <dbReference type="SAM" id="SignalP"/>
    </source>
</evidence>
<sequence>MSCFLSSSSTLRLMLAVLFLPSILLVHARPNGLNLPRDHGRRSYATRKIANVTVVDTPIVRAALALAEQHAQGFTYNHIIRSWLFGALVVEHNATLRAAVDLEVHAVAAILHDLGWDRLPSSPFVSADRRFEVDGAIAARDFIRNHDDGKKWDDHRVQRVWDAIALHSQQSIAFFKEPDVQVVAKGVLVDFEGPEFGVTKDEFVAVTREFPRDNLGSGVNETFIWLCRTKPATTYGEFGLRHYTYQRFLLQTLLTNL</sequence>
<feature type="signal peptide" evidence="1">
    <location>
        <begin position="1"/>
        <end position="28"/>
    </location>
</feature>
<reference evidence="2 3" key="1">
    <citation type="submission" date="2018-04" db="EMBL/GenBank/DDBJ databases">
        <authorList>
            <person name="Huttner S."/>
            <person name="Dainat J."/>
        </authorList>
    </citation>
    <scope>NUCLEOTIDE SEQUENCE [LARGE SCALE GENOMIC DNA]</scope>
</reference>
<dbReference type="Gene3D" id="1.10.3210.10">
    <property type="entry name" value="Hypothetical protein af1432"/>
    <property type="match status" value="1"/>
</dbReference>
<dbReference type="PANTHER" id="PTHR35569">
    <property type="entry name" value="CYANAMIDE HYDRATASE DDI2-RELATED"/>
    <property type="match status" value="1"/>
</dbReference>
<name>A0A446BDV2_9PEZI</name>
<dbReference type="SUPFAM" id="SSF109604">
    <property type="entry name" value="HD-domain/PDEase-like"/>
    <property type="match status" value="1"/>
</dbReference>
<keyword evidence="1" id="KW-0732">Signal</keyword>
<dbReference type="PANTHER" id="PTHR35569:SF1">
    <property type="entry name" value="CYANAMIDE HYDRATASE DDI2-RELATED"/>
    <property type="match status" value="1"/>
</dbReference>
<dbReference type="EMBL" id="OUUZ01000005">
    <property type="protein sequence ID" value="SPQ20682.1"/>
    <property type="molecule type" value="Genomic_DNA"/>
</dbReference>
<accession>A0A446BDV2</accession>
<proteinExistence type="predicted"/>
<evidence type="ECO:0000313" key="2">
    <source>
        <dbReference type="EMBL" id="SPQ20682.1"/>
    </source>
</evidence>
<dbReference type="Proteomes" id="UP000289323">
    <property type="component" value="Unassembled WGS sequence"/>
</dbReference>